<dbReference type="FunFam" id="3.30.70.270:FF:000001">
    <property type="entry name" value="Diguanylate cyclase domain protein"/>
    <property type="match status" value="1"/>
</dbReference>
<dbReference type="PROSITE" id="PS50887">
    <property type="entry name" value="GGDEF"/>
    <property type="match status" value="1"/>
</dbReference>
<dbReference type="InterPro" id="IPR000160">
    <property type="entry name" value="GGDEF_dom"/>
</dbReference>
<dbReference type="CDD" id="cd01949">
    <property type="entry name" value="GGDEF"/>
    <property type="match status" value="1"/>
</dbReference>
<keyword evidence="1" id="KW-0472">Membrane</keyword>
<dbReference type="AlphaFoldDB" id="A0A5J5H5Q9"/>
<name>A0A5J5H5Q9_9BACI</name>
<dbReference type="Proteomes" id="UP000326671">
    <property type="component" value="Unassembled WGS sequence"/>
</dbReference>
<proteinExistence type="predicted"/>
<feature type="domain" description="GGDEF" evidence="2">
    <location>
        <begin position="366"/>
        <end position="503"/>
    </location>
</feature>
<keyword evidence="1" id="KW-0812">Transmembrane</keyword>
<dbReference type="SUPFAM" id="SSF55073">
    <property type="entry name" value="Nucleotide cyclase"/>
    <property type="match status" value="1"/>
</dbReference>
<dbReference type="NCBIfam" id="TIGR00254">
    <property type="entry name" value="GGDEF"/>
    <property type="match status" value="1"/>
</dbReference>
<dbReference type="Gene3D" id="3.30.70.270">
    <property type="match status" value="1"/>
</dbReference>
<keyword evidence="1" id="KW-1133">Transmembrane helix</keyword>
<comment type="caution">
    <text evidence="3">The sequence shown here is derived from an EMBL/GenBank/DDBJ whole genome shotgun (WGS) entry which is preliminary data.</text>
</comment>
<evidence type="ECO:0000313" key="4">
    <source>
        <dbReference type="Proteomes" id="UP000326671"/>
    </source>
</evidence>
<dbReference type="InterPro" id="IPR029787">
    <property type="entry name" value="Nucleotide_cyclase"/>
</dbReference>
<feature type="transmembrane region" description="Helical" evidence="1">
    <location>
        <begin position="306"/>
        <end position="326"/>
    </location>
</feature>
<evidence type="ECO:0000256" key="1">
    <source>
        <dbReference type="SAM" id="Phobius"/>
    </source>
</evidence>
<organism evidence="3 4">
    <name type="scientific">Niallia endozanthoxylica</name>
    <dbReference type="NCBI Taxonomy" id="2036016"/>
    <lineage>
        <taxon>Bacteria</taxon>
        <taxon>Bacillati</taxon>
        <taxon>Bacillota</taxon>
        <taxon>Bacilli</taxon>
        <taxon>Bacillales</taxon>
        <taxon>Bacillaceae</taxon>
        <taxon>Niallia</taxon>
    </lineage>
</organism>
<keyword evidence="4" id="KW-1185">Reference proteome</keyword>
<dbReference type="InterPro" id="IPR043128">
    <property type="entry name" value="Rev_trsase/Diguanyl_cyclase"/>
</dbReference>
<evidence type="ECO:0000259" key="2">
    <source>
        <dbReference type="PROSITE" id="PS50887"/>
    </source>
</evidence>
<protein>
    <submittedName>
        <fullName evidence="3">GGDEF domain-containing protein</fullName>
    </submittedName>
</protein>
<accession>A0A5J5H5Q9</accession>
<evidence type="ECO:0000313" key="3">
    <source>
        <dbReference type="EMBL" id="KAA9016009.1"/>
    </source>
</evidence>
<dbReference type="EMBL" id="VYKL01000039">
    <property type="protein sequence ID" value="KAA9016009.1"/>
    <property type="molecule type" value="Genomic_DNA"/>
</dbReference>
<dbReference type="SMART" id="SM00267">
    <property type="entry name" value="GGDEF"/>
    <property type="match status" value="1"/>
</dbReference>
<sequence>MRIGFRTKLMVIMGVFTLLLTFTVSFIDQKRLYKSLIEEREVQKSLIQDNIITSISSIDKAYQVLDSDLEAKMLKYSTMLGEKYKSNPNFDDWDFEQLKQDFEGIDIYIINRDLIITHSSYKTDVGIDFKLYPKFSENLMKIMDSSQFVADNMDLETLTGNLRKYSYYPTHDHNYVIELGFPLTNNELFEMLSFLKVTEQLEKKYSMVDEITVYTQDGLALGKLNPDGNTLYLDKKHSTILERSRTNSEGKTVVPNPDNPNIVHEFVPYTIGKKTDQTLKYADFRMVEIVYNESQFNQLLKENKKIFILQLALTIIIAFLISYTIARLVAKPMYLAFHDLLTGLANRASFQTKLEESFKYIEKNKSPFAVLTLDLDHFKSVNDTLGHDGGDLLLMEYAKRIKAAIGSSAFAARLGGDEFAIILTDFSVEKQAVEIAERILSESTRPILINGKDVVKEVGVTTSIGIAIAPLHGEDSQTIYKNADRALYYAKHSGKNVYKIFDWELVKESDEIE</sequence>
<gene>
    <name evidence="3" type="ORF">F4V44_22395</name>
</gene>
<reference evidence="3 4" key="1">
    <citation type="submission" date="2019-09" db="EMBL/GenBank/DDBJ databases">
        <title>Whole genome sequences of isolates from the Mars Exploration Rovers.</title>
        <authorList>
            <person name="Seuylemezian A."/>
            <person name="Vaishampayan P."/>
        </authorList>
    </citation>
    <scope>NUCLEOTIDE SEQUENCE [LARGE SCALE GENOMIC DNA]</scope>
    <source>
        <strain evidence="3 4">MER_TA_151</strain>
    </source>
</reference>
<dbReference type="Pfam" id="PF00990">
    <property type="entry name" value="GGDEF"/>
    <property type="match status" value="1"/>
</dbReference>
<dbReference type="PANTHER" id="PTHR46663:SF4">
    <property type="entry name" value="DIGUANYLATE CYCLASE DGCT-RELATED"/>
    <property type="match status" value="1"/>
</dbReference>
<dbReference type="RefSeq" id="WP_150442235.1">
    <property type="nucleotide sequence ID" value="NZ_VYKL01000039.1"/>
</dbReference>
<dbReference type="OrthoDB" id="9759607at2"/>
<dbReference type="InterPro" id="IPR052163">
    <property type="entry name" value="DGC-Regulatory_Protein"/>
</dbReference>
<dbReference type="PANTHER" id="PTHR46663">
    <property type="entry name" value="DIGUANYLATE CYCLASE DGCT-RELATED"/>
    <property type="match status" value="1"/>
</dbReference>